<dbReference type="EMBL" id="JNSK01000002">
    <property type="protein sequence ID" value="KGA20607.1"/>
    <property type="molecule type" value="Genomic_DNA"/>
</dbReference>
<gene>
    <name evidence="1" type="ORF">GM50_1175</name>
</gene>
<proteinExistence type="predicted"/>
<organism evidence="1">
    <name type="scientific">freshwater metagenome</name>
    <dbReference type="NCBI Taxonomy" id="449393"/>
    <lineage>
        <taxon>unclassified sequences</taxon>
        <taxon>metagenomes</taxon>
        <taxon>ecological metagenomes</taxon>
    </lineage>
</organism>
<protein>
    <submittedName>
        <fullName evidence="1">Uncharacterized protein</fullName>
    </submittedName>
</protein>
<comment type="caution">
    <text evidence="1">The sequence shown here is derived from an EMBL/GenBank/DDBJ whole genome shotgun (WGS) entry which is preliminary data.</text>
</comment>
<sequence length="60" mass="6458">MSTIVSTLNVNASRVSAVSHAHSHPSTATNKRYTTWPTATKPAFYAAFYAVDEATWGTIA</sequence>
<accession>A0A094QB25</accession>
<dbReference type="AlphaFoldDB" id="A0A094QB25"/>
<name>A0A094QB25_9ZZZZ</name>
<evidence type="ECO:0000313" key="1">
    <source>
        <dbReference type="EMBL" id="KGA20607.1"/>
    </source>
</evidence>
<reference evidence="1" key="1">
    <citation type="submission" date="2014-05" db="EMBL/GenBank/DDBJ databases">
        <title>Key roles for freshwater Actinobacteria revealed by deep metagenomic sequencing.</title>
        <authorList>
            <person name="Ghai R."/>
            <person name="Mizuno C.M."/>
            <person name="Picazo A."/>
            <person name="Camacho A."/>
            <person name="Rodriguez-Valera F."/>
        </authorList>
    </citation>
    <scope>NUCLEOTIDE SEQUENCE</scope>
</reference>